<protein>
    <recommendedName>
        <fullName evidence="8">Amino acid transporter transmembrane domain-containing protein</fullName>
    </recommendedName>
</protein>
<accession>A0A9W8SAJ6</accession>
<feature type="domain" description="Amino acid transporter transmembrane" evidence="8">
    <location>
        <begin position="60"/>
        <end position="450"/>
    </location>
</feature>
<dbReference type="PANTHER" id="PTHR22950">
    <property type="entry name" value="AMINO ACID TRANSPORTER"/>
    <property type="match status" value="1"/>
</dbReference>
<dbReference type="Gene3D" id="1.20.1740.10">
    <property type="entry name" value="Amino acid/polyamine transporter I"/>
    <property type="match status" value="1"/>
</dbReference>
<organism evidence="9 10">
    <name type="scientific">Fusarium torreyae</name>
    <dbReference type="NCBI Taxonomy" id="1237075"/>
    <lineage>
        <taxon>Eukaryota</taxon>
        <taxon>Fungi</taxon>
        <taxon>Dikarya</taxon>
        <taxon>Ascomycota</taxon>
        <taxon>Pezizomycotina</taxon>
        <taxon>Sordariomycetes</taxon>
        <taxon>Hypocreomycetidae</taxon>
        <taxon>Hypocreales</taxon>
        <taxon>Nectriaceae</taxon>
        <taxon>Fusarium</taxon>
    </lineage>
</organism>
<comment type="similarity">
    <text evidence="2">Belongs to the amino acid/polyamine transporter 2 family.</text>
</comment>
<dbReference type="EMBL" id="JAOQAZ010000004">
    <property type="protein sequence ID" value="KAJ4267225.1"/>
    <property type="molecule type" value="Genomic_DNA"/>
</dbReference>
<dbReference type="Proteomes" id="UP001152049">
    <property type="component" value="Unassembled WGS sequence"/>
</dbReference>
<proteinExistence type="inferred from homology"/>
<feature type="transmembrane region" description="Helical" evidence="7">
    <location>
        <begin position="389"/>
        <end position="413"/>
    </location>
</feature>
<evidence type="ECO:0000256" key="1">
    <source>
        <dbReference type="ARBA" id="ARBA00004141"/>
    </source>
</evidence>
<comment type="subcellular location">
    <subcellularLocation>
        <location evidence="1">Membrane</location>
        <topology evidence="1">Multi-pass membrane protein</topology>
    </subcellularLocation>
</comment>
<gene>
    <name evidence="9" type="ORF">NW762_003326</name>
</gene>
<evidence type="ECO:0000256" key="6">
    <source>
        <dbReference type="SAM" id="MobiDB-lite"/>
    </source>
</evidence>
<feature type="transmembrane region" description="Helical" evidence="7">
    <location>
        <begin position="66"/>
        <end position="85"/>
    </location>
</feature>
<keyword evidence="3 7" id="KW-0812">Transmembrane</keyword>
<evidence type="ECO:0000259" key="8">
    <source>
        <dbReference type="Pfam" id="PF01490"/>
    </source>
</evidence>
<name>A0A9W8SAJ6_9HYPO</name>
<feature type="transmembrane region" description="Helical" evidence="7">
    <location>
        <begin position="133"/>
        <end position="157"/>
    </location>
</feature>
<evidence type="ECO:0000313" key="9">
    <source>
        <dbReference type="EMBL" id="KAJ4267225.1"/>
    </source>
</evidence>
<feature type="transmembrane region" description="Helical" evidence="7">
    <location>
        <begin position="195"/>
        <end position="215"/>
    </location>
</feature>
<keyword evidence="5 7" id="KW-0472">Membrane</keyword>
<feature type="compositionally biased region" description="Basic and acidic residues" evidence="6">
    <location>
        <begin position="13"/>
        <end position="30"/>
    </location>
</feature>
<keyword evidence="4 7" id="KW-1133">Transmembrane helix</keyword>
<dbReference type="InterPro" id="IPR013057">
    <property type="entry name" value="AA_transpt_TM"/>
</dbReference>
<evidence type="ECO:0000313" key="10">
    <source>
        <dbReference type="Proteomes" id="UP001152049"/>
    </source>
</evidence>
<feature type="transmembrane region" description="Helical" evidence="7">
    <location>
        <begin position="425"/>
        <end position="447"/>
    </location>
</feature>
<feature type="transmembrane region" description="Helical" evidence="7">
    <location>
        <begin position="274"/>
        <end position="296"/>
    </location>
</feature>
<comment type="caution">
    <text evidence="9">The sequence shown here is derived from an EMBL/GenBank/DDBJ whole genome shotgun (WGS) entry which is preliminary data.</text>
</comment>
<feature type="transmembrane region" description="Helical" evidence="7">
    <location>
        <begin position="362"/>
        <end position="383"/>
    </location>
</feature>
<sequence>MASYDNAIYPSDQGHDSSKTNSKEKVPYDDKNDVDLHSAHNVPVVDNGFGGGEGAKNFRNMTKWDTTFALLTNQVGLGVLSLPSVLKTMGIIPGIIAIVGIGALSWYTAFVLKQFYVNVVDMTKVVGGRPLSIIAGIGLLIQVIMTAASASVTLSIAFNTISRHSVCTVGFIGIGCLCCWVLCAPRTSKFVSQSGIPCMVSVIAASILVMISLGIKNPTQAPADWHKDIKVVANPDFRSGLNACLKICYAYSGNINFVTYMAEMIDPVKDFGFALAWLEVVSILFYVVVAIAIYCLAGEYTVSPALGSAPETIARIAYGIVLPAVLSTGLAFGHTGIKYIYVQVMKHFKLTGEMTSNNVRSWSIWMTIVTVFWVLCFIISNAIPVFDSILSIASATTISWFTFGFSAIFWFHMNWGKLFSSPVKIGLTALNAFLVGISIFMNAAGLWSSITELLDLFANDSSSIQGVFDCGSNAIF</sequence>
<evidence type="ECO:0000256" key="5">
    <source>
        <dbReference type="ARBA" id="ARBA00023136"/>
    </source>
</evidence>
<feature type="region of interest" description="Disordered" evidence="6">
    <location>
        <begin position="1"/>
        <end position="30"/>
    </location>
</feature>
<reference evidence="9" key="1">
    <citation type="submission" date="2022-09" db="EMBL/GenBank/DDBJ databases">
        <title>Fusarium specimens isolated from Avocado Roots.</title>
        <authorList>
            <person name="Stajich J."/>
            <person name="Roper C."/>
            <person name="Heimlech-Rivalta G."/>
        </authorList>
    </citation>
    <scope>NUCLEOTIDE SEQUENCE</scope>
    <source>
        <strain evidence="9">CF00136</strain>
    </source>
</reference>
<keyword evidence="10" id="KW-1185">Reference proteome</keyword>
<dbReference type="Pfam" id="PF01490">
    <property type="entry name" value="Aa_trans"/>
    <property type="match status" value="1"/>
</dbReference>
<feature type="transmembrane region" description="Helical" evidence="7">
    <location>
        <begin position="316"/>
        <end position="341"/>
    </location>
</feature>
<dbReference type="GO" id="GO:0015179">
    <property type="term" value="F:L-amino acid transmembrane transporter activity"/>
    <property type="evidence" value="ECO:0007669"/>
    <property type="project" value="TreeGrafter"/>
</dbReference>
<dbReference type="GO" id="GO:0016020">
    <property type="term" value="C:membrane"/>
    <property type="evidence" value="ECO:0007669"/>
    <property type="project" value="UniProtKB-SubCell"/>
</dbReference>
<dbReference type="AlphaFoldDB" id="A0A9W8SAJ6"/>
<evidence type="ECO:0000256" key="3">
    <source>
        <dbReference type="ARBA" id="ARBA00022692"/>
    </source>
</evidence>
<feature type="transmembrane region" description="Helical" evidence="7">
    <location>
        <begin position="91"/>
        <end position="112"/>
    </location>
</feature>
<dbReference type="OrthoDB" id="294730at2759"/>
<feature type="transmembrane region" description="Helical" evidence="7">
    <location>
        <begin position="163"/>
        <end position="183"/>
    </location>
</feature>
<evidence type="ECO:0000256" key="4">
    <source>
        <dbReference type="ARBA" id="ARBA00022989"/>
    </source>
</evidence>
<dbReference type="PANTHER" id="PTHR22950:SF479">
    <property type="entry name" value="AMINO ACID TRANSPORTER (EUROFUNG)-RELATED"/>
    <property type="match status" value="1"/>
</dbReference>
<evidence type="ECO:0000256" key="2">
    <source>
        <dbReference type="ARBA" id="ARBA00008066"/>
    </source>
</evidence>
<evidence type="ECO:0000256" key="7">
    <source>
        <dbReference type="SAM" id="Phobius"/>
    </source>
</evidence>